<dbReference type="OrthoDB" id="9815602at2"/>
<dbReference type="GO" id="GO:0009228">
    <property type="term" value="P:thiamine biosynthetic process"/>
    <property type="evidence" value="ECO:0007669"/>
    <property type="project" value="InterPro"/>
</dbReference>
<evidence type="ECO:0000313" key="3">
    <source>
        <dbReference type="EMBL" id="SMG35193.1"/>
    </source>
</evidence>
<proteinExistence type="predicted"/>
<feature type="domain" description="SsuA/THI5-like" evidence="2">
    <location>
        <begin position="38"/>
        <end position="244"/>
    </location>
</feature>
<feature type="signal peptide" evidence="1">
    <location>
        <begin position="1"/>
        <end position="25"/>
    </location>
</feature>
<dbReference type="EMBL" id="FXBB01000020">
    <property type="protein sequence ID" value="SMG35193.1"/>
    <property type="molecule type" value="Genomic_DNA"/>
</dbReference>
<dbReference type="Pfam" id="PF09084">
    <property type="entry name" value="NMT1"/>
    <property type="match status" value="1"/>
</dbReference>
<dbReference type="InterPro" id="IPR027939">
    <property type="entry name" value="NMT1/THI5"/>
</dbReference>
<name>A0A1X7K3B3_9BACT</name>
<dbReference type="SUPFAM" id="SSF53850">
    <property type="entry name" value="Periplasmic binding protein-like II"/>
    <property type="match status" value="1"/>
</dbReference>
<organism evidence="3 4">
    <name type="scientific">Dethiosulfovibrio salsuginis</name>
    <dbReference type="NCBI Taxonomy" id="561720"/>
    <lineage>
        <taxon>Bacteria</taxon>
        <taxon>Thermotogati</taxon>
        <taxon>Synergistota</taxon>
        <taxon>Synergistia</taxon>
        <taxon>Synergistales</taxon>
        <taxon>Dethiosulfovibrionaceae</taxon>
        <taxon>Dethiosulfovibrio</taxon>
    </lineage>
</organism>
<dbReference type="InterPro" id="IPR015168">
    <property type="entry name" value="SsuA/THI5"/>
</dbReference>
<evidence type="ECO:0000256" key="1">
    <source>
        <dbReference type="SAM" id="SignalP"/>
    </source>
</evidence>
<dbReference type="Gene3D" id="3.40.190.10">
    <property type="entry name" value="Periplasmic binding protein-like II"/>
    <property type="match status" value="2"/>
</dbReference>
<accession>A0A1X7K3B3</accession>
<feature type="chain" id="PRO_5010888580" evidence="1">
    <location>
        <begin position="26"/>
        <end position="313"/>
    </location>
</feature>
<keyword evidence="4" id="KW-1185">Reference proteome</keyword>
<dbReference type="STRING" id="561720.SAMN06275492_12029"/>
<dbReference type="AlphaFoldDB" id="A0A1X7K3B3"/>
<dbReference type="Proteomes" id="UP000193355">
    <property type="component" value="Unassembled WGS sequence"/>
</dbReference>
<dbReference type="PANTHER" id="PTHR31528:SF3">
    <property type="entry name" value="THIAMINE BIOSYNTHESIS PROTEIN HI_0357-RELATED"/>
    <property type="match status" value="1"/>
</dbReference>
<keyword evidence="1" id="KW-0732">Signal</keyword>
<dbReference type="RefSeq" id="WP_085544892.1">
    <property type="nucleotide sequence ID" value="NZ_FXBB01000020.1"/>
</dbReference>
<reference evidence="4" key="1">
    <citation type="submission" date="2017-04" db="EMBL/GenBank/DDBJ databases">
        <authorList>
            <person name="Varghese N."/>
            <person name="Submissions S."/>
        </authorList>
    </citation>
    <scope>NUCLEOTIDE SEQUENCE [LARGE SCALE GENOMIC DNA]</scope>
    <source>
        <strain evidence="4">USBA 82</strain>
    </source>
</reference>
<evidence type="ECO:0000313" key="4">
    <source>
        <dbReference type="Proteomes" id="UP000193355"/>
    </source>
</evidence>
<sequence>MKNGILKTLALGACLVMSSPLCAFGAEKLSVMLDWFPNVDHLPIYVAQEEGYFKEAGLEVEIITPSETSDSLKLAMAGKVDIAVGYQPQTIMAAAEGLNLKAVGRLVGHPLTTLLFLEDRGFKSPKDLEGKKIGYTVPGMMDLIMEAFAKENGIDKYEAINVGFTIVPSLVSGQVDAVMGPFKTYEVVTMAHEGLKAGYFELEKHGIPPYDELIFLTSPQIWESKKEAVTAFCDAVQRAIDRSRADRKGALALYLNALPEADKDVERDAFFATLPYFADSQEGDLKRWQDFAAFALSSGLIDTEVDPSAILAR</sequence>
<gene>
    <name evidence="3" type="ORF">SAMN06275492_12029</name>
</gene>
<protein>
    <submittedName>
        <fullName evidence="3">Putative hydroxymethylpyrimidine transport system substrate-binding protein</fullName>
    </submittedName>
</protein>
<evidence type="ECO:0000259" key="2">
    <source>
        <dbReference type="Pfam" id="PF09084"/>
    </source>
</evidence>
<dbReference type="PANTHER" id="PTHR31528">
    <property type="entry name" value="4-AMINO-5-HYDROXYMETHYL-2-METHYLPYRIMIDINE PHOSPHATE SYNTHASE THI11-RELATED"/>
    <property type="match status" value="1"/>
</dbReference>